<protein>
    <submittedName>
        <fullName evidence="2">Uncharacterized protein</fullName>
    </submittedName>
</protein>
<reference evidence="2" key="1">
    <citation type="submission" date="2020-09" db="EMBL/GenBank/DDBJ databases">
        <authorList>
            <person name="Yoon J.-W."/>
        </authorList>
    </citation>
    <scope>NUCLEOTIDE SEQUENCE</scope>
    <source>
        <strain evidence="2">KMU-158</strain>
    </source>
</reference>
<evidence type="ECO:0000313" key="3">
    <source>
        <dbReference type="Proteomes" id="UP000610558"/>
    </source>
</evidence>
<dbReference type="RefSeq" id="WP_190763985.1">
    <property type="nucleotide sequence ID" value="NZ_JACXLD010000003.1"/>
</dbReference>
<sequence>MNVARKLVTLSLLVCFIALFTAYAKGAAWDEVKSYLYQHYSNDKLNFIGAMLAAFILCSGPWGIAFIKAKHRRFWPGAITFSLIAILITGYSYIEITRTENIGTTPVLMLCLFLLWLASLLSLIKISALDKPIENTD</sequence>
<gene>
    <name evidence="2" type="ORF">IB286_07170</name>
</gene>
<proteinExistence type="predicted"/>
<keyword evidence="1" id="KW-0812">Transmembrane</keyword>
<organism evidence="2 3">
    <name type="scientific">Spongiibacter pelagi</name>
    <dbReference type="NCBI Taxonomy" id="2760804"/>
    <lineage>
        <taxon>Bacteria</taxon>
        <taxon>Pseudomonadati</taxon>
        <taxon>Pseudomonadota</taxon>
        <taxon>Gammaproteobacteria</taxon>
        <taxon>Cellvibrionales</taxon>
        <taxon>Spongiibacteraceae</taxon>
        <taxon>Spongiibacter</taxon>
    </lineage>
</organism>
<feature type="transmembrane region" description="Helical" evidence="1">
    <location>
        <begin position="48"/>
        <end position="67"/>
    </location>
</feature>
<dbReference type="Proteomes" id="UP000610558">
    <property type="component" value="Unassembled WGS sequence"/>
</dbReference>
<evidence type="ECO:0000256" key="1">
    <source>
        <dbReference type="SAM" id="Phobius"/>
    </source>
</evidence>
<dbReference type="EMBL" id="JACXLD010000003">
    <property type="protein sequence ID" value="MBD2858789.1"/>
    <property type="molecule type" value="Genomic_DNA"/>
</dbReference>
<accession>A0A927C132</accession>
<keyword evidence="1" id="KW-0472">Membrane</keyword>
<feature type="transmembrane region" description="Helical" evidence="1">
    <location>
        <begin position="74"/>
        <end position="94"/>
    </location>
</feature>
<dbReference type="AlphaFoldDB" id="A0A927C132"/>
<keyword evidence="1" id="KW-1133">Transmembrane helix</keyword>
<name>A0A927C132_9GAMM</name>
<evidence type="ECO:0000313" key="2">
    <source>
        <dbReference type="EMBL" id="MBD2858789.1"/>
    </source>
</evidence>
<comment type="caution">
    <text evidence="2">The sequence shown here is derived from an EMBL/GenBank/DDBJ whole genome shotgun (WGS) entry which is preliminary data.</text>
</comment>
<feature type="transmembrane region" description="Helical" evidence="1">
    <location>
        <begin position="106"/>
        <end position="124"/>
    </location>
</feature>
<keyword evidence="3" id="KW-1185">Reference proteome</keyword>